<accession>A0ACB7WFG2</accession>
<sequence>MGKPLELSIEKENEDAEDRSKKTSIRLIRVGDGIIEVARPWYDVNLTVKRWFQQRNHEKRRSPLVAGLSFFRGSENPNPCSTTHYRSSNVISGIALCLGGSHCLFIDNTYEHYRISAAIALRDFLGDPRVTVVGVGMQKAAESLKKDWNIVLGKPVEVRTLMEAAYQKQEMPRKATLEDMAEIALDGMRTRRRAAHRQREKGYGCLDEAQALETTFNSFLCFKIGVKCLQKLGRPA</sequence>
<dbReference type="EMBL" id="CM037014">
    <property type="protein sequence ID" value="KAH7686446.1"/>
    <property type="molecule type" value="Genomic_DNA"/>
</dbReference>
<gene>
    <name evidence="1" type="ORF">IHE45_04G105300</name>
</gene>
<keyword evidence="2" id="KW-1185">Reference proteome</keyword>
<comment type="caution">
    <text evidence="1">The sequence shown here is derived from an EMBL/GenBank/DDBJ whole genome shotgun (WGS) entry which is preliminary data.</text>
</comment>
<organism evidence="1 2">
    <name type="scientific">Dioscorea alata</name>
    <name type="common">Purple yam</name>
    <dbReference type="NCBI Taxonomy" id="55571"/>
    <lineage>
        <taxon>Eukaryota</taxon>
        <taxon>Viridiplantae</taxon>
        <taxon>Streptophyta</taxon>
        <taxon>Embryophyta</taxon>
        <taxon>Tracheophyta</taxon>
        <taxon>Spermatophyta</taxon>
        <taxon>Magnoliopsida</taxon>
        <taxon>Liliopsida</taxon>
        <taxon>Dioscoreales</taxon>
        <taxon>Dioscoreaceae</taxon>
        <taxon>Dioscorea</taxon>
    </lineage>
</organism>
<evidence type="ECO:0000313" key="2">
    <source>
        <dbReference type="Proteomes" id="UP000827976"/>
    </source>
</evidence>
<evidence type="ECO:0000313" key="1">
    <source>
        <dbReference type="EMBL" id="KAH7686446.1"/>
    </source>
</evidence>
<dbReference type="Proteomes" id="UP000827976">
    <property type="component" value="Chromosome 4"/>
</dbReference>
<protein>
    <submittedName>
        <fullName evidence="1">Ribonuclease H-like protein</fullName>
    </submittedName>
</protein>
<reference evidence="2" key="1">
    <citation type="journal article" date="2022" name="Nat. Commun.">
        <title>Chromosome evolution and the genetic basis of agronomically important traits in greater yam.</title>
        <authorList>
            <person name="Bredeson J.V."/>
            <person name="Lyons J.B."/>
            <person name="Oniyinde I.O."/>
            <person name="Okereke N.R."/>
            <person name="Kolade O."/>
            <person name="Nnabue I."/>
            <person name="Nwadili C.O."/>
            <person name="Hribova E."/>
            <person name="Parker M."/>
            <person name="Nwogha J."/>
            <person name="Shu S."/>
            <person name="Carlson J."/>
            <person name="Kariba R."/>
            <person name="Muthemba S."/>
            <person name="Knop K."/>
            <person name="Barton G.J."/>
            <person name="Sherwood A.V."/>
            <person name="Lopez-Montes A."/>
            <person name="Asiedu R."/>
            <person name="Jamnadass R."/>
            <person name="Muchugi A."/>
            <person name="Goodstein D."/>
            <person name="Egesi C.N."/>
            <person name="Featherston J."/>
            <person name="Asfaw A."/>
            <person name="Simpson G.G."/>
            <person name="Dolezel J."/>
            <person name="Hendre P.S."/>
            <person name="Van Deynze A."/>
            <person name="Kumar P.L."/>
            <person name="Obidiegwu J.E."/>
            <person name="Bhattacharjee R."/>
            <person name="Rokhsar D.S."/>
        </authorList>
    </citation>
    <scope>NUCLEOTIDE SEQUENCE [LARGE SCALE GENOMIC DNA]</scope>
    <source>
        <strain evidence="2">cv. TDa95/00328</strain>
    </source>
</reference>
<name>A0ACB7WFG2_DIOAL</name>
<proteinExistence type="predicted"/>